<feature type="region of interest" description="Disordered" evidence="1">
    <location>
        <begin position="376"/>
        <end position="401"/>
    </location>
</feature>
<dbReference type="EMBL" id="FJUY01000014">
    <property type="protein sequence ID" value="CZT22641.1"/>
    <property type="molecule type" value="Genomic_DNA"/>
</dbReference>
<dbReference type="STRING" id="112498.A0A2D3VF04"/>
<dbReference type="AlphaFoldDB" id="A0A2D3VF04"/>
<feature type="compositionally biased region" description="Low complexity" evidence="1">
    <location>
        <begin position="256"/>
        <end position="270"/>
    </location>
</feature>
<organism evidence="2 3">
    <name type="scientific">Ramularia collo-cygni</name>
    <dbReference type="NCBI Taxonomy" id="112498"/>
    <lineage>
        <taxon>Eukaryota</taxon>
        <taxon>Fungi</taxon>
        <taxon>Dikarya</taxon>
        <taxon>Ascomycota</taxon>
        <taxon>Pezizomycotina</taxon>
        <taxon>Dothideomycetes</taxon>
        <taxon>Dothideomycetidae</taxon>
        <taxon>Mycosphaerellales</taxon>
        <taxon>Mycosphaerellaceae</taxon>
        <taxon>Ramularia</taxon>
    </lineage>
</organism>
<feature type="region of interest" description="Disordered" evidence="1">
    <location>
        <begin position="1"/>
        <end position="234"/>
    </location>
</feature>
<evidence type="ECO:0000313" key="3">
    <source>
        <dbReference type="Proteomes" id="UP000225277"/>
    </source>
</evidence>
<feature type="compositionally biased region" description="Basic and acidic residues" evidence="1">
    <location>
        <begin position="37"/>
        <end position="48"/>
    </location>
</feature>
<feature type="compositionally biased region" description="Acidic residues" evidence="1">
    <location>
        <begin position="49"/>
        <end position="86"/>
    </location>
</feature>
<feature type="region of interest" description="Disordered" evidence="1">
    <location>
        <begin position="329"/>
        <end position="364"/>
    </location>
</feature>
<feature type="compositionally biased region" description="Low complexity" evidence="1">
    <location>
        <begin position="329"/>
        <end position="357"/>
    </location>
</feature>
<gene>
    <name evidence="2" type="ORF">RCC_08346</name>
</gene>
<dbReference type="RefSeq" id="XP_023629365.1">
    <property type="nucleotide sequence ID" value="XM_023773597.1"/>
</dbReference>
<name>A0A2D3VF04_9PEZI</name>
<evidence type="ECO:0000256" key="1">
    <source>
        <dbReference type="SAM" id="MobiDB-lite"/>
    </source>
</evidence>
<feature type="compositionally biased region" description="Polar residues" evidence="1">
    <location>
        <begin position="140"/>
        <end position="152"/>
    </location>
</feature>
<dbReference type="GeneID" id="35603444"/>
<feature type="region of interest" description="Disordered" evidence="1">
    <location>
        <begin position="256"/>
        <end position="284"/>
    </location>
</feature>
<protein>
    <submittedName>
        <fullName evidence="2">Uncharacterized protein</fullName>
    </submittedName>
</protein>
<reference evidence="2 3" key="1">
    <citation type="submission" date="2016-03" db="EMBL/GenBank/DDBJ databases">
        <authorList>
            <person name="Ploux O."/>
        </authorList>
    </citation>
    <scope>NUCLEOTIDE SEQUENCE [LARGE SCALE GENOMIC DNA]</scope>
    <source>
        <strain evidence="2 3">URUG2</strain>
    </source>
</reference>
<dbReference type="OrthoDB" id="5400063at2759"/>
<feature type="compositionally biased region" description="Polar residues" evidence="1">
    <location>
        <begin position="271"/>
        <end position="284"/>
    </location>
</feature>
<feature type="compositionally biased region" description="Basic and acidic residues" evidence="1">
    <location>
        <begin position="376"/>
        <end position="392"/>
    </location>
</feature>
<feature type="compositionally biased region" description="Basic and acidic residues" evidence="1">
    <location>
        <begin position="1"/>
        <end position="30"/>
    </location>
</feature>
<dbReference type="Proteomes" id="UP000225277">
    <property type="component" value="Unassembled WGS sequence"/>
</dbReference>
<proteinExistence type="predicted"/>
<evidence type="ECO:0000313" key="2">
    <source>
        <dbReference type="EMBL" id="CZT22641.1"/>
    </source>
</evidence>
<sequence length="431" mass="47515">MPEGQKRHGGKGREKVLLQRQRPMEKDREMQGLGETGTRRYDARRAEDDGTAEEEEEDVTEGVEEEEEQEEEDDEEEQEEDEEEEEVIAHQTPNTPTPARKVKQPALQQQQQPPPIITHNLVLPRRLLHKPPPADRHVEQQPSPTSHPQQRSLFPRSHLRSRSDGTVLFSNSPSASAAPPMARTRSADYLTPQHAAQQTHPAGLRTPPTRQRSPFGEEHPRPRSPRSWEGSGIPSIQEDVALNIPLSRPLIPLARSSSGSLRRSRPASPLHSVTNAVSTPSTNNYAGSINYAGSHTGSANYAGSADGSERGSPQLGPIQRYYSNEAYPSATSSSASLSSTPTSWMSRSRSPSISSLETIEDAGEEIEMKEAEEVEKLREAAAADAEGSRRSSFDGGGAGRLRGVLGRERKRWSVCGGERRADLDLETIWED</sequence>
<accession>A0A2D3VF04</accession>
<keyword evidence="3" id="KW-1185">Reference proteome</keyword>